<evidence type="ECO:0000259" key="1">
    <source>
        <dbReference type="PROSITE" id="PS50879"/>
    </source>
</evidence>
<evidence type="ECO:0000313" key="3">
    <source>
        <dbReference type="Proteomes" id="UP000233551"/>
    </source>
</evidence>
<dbReference type="PANTHER" id="PTHR47723:SF19">
    <property type="entry name" value="POLYNUCLEOTIDYL TRANSFERASE, RIBONUCLEASE H-LIKE SUPERFAMILY PROTEIN"/>
    <property type="match status" value="1"/>
</dbReference>
<feature type="domain" description="RNase H type-1" evidence="1">
    <location>
        <begin position="213"/>
        <end position="335"/>
    </location>
</feature>
<accession>A0A2I0KBP5</accession>
<dbReference type="Gene3D" id="3.30.420.10">
    <property type="entry name" value="Ribonuclease H-like superfamily/Ribonuclease H"/>
    <property type="match status" value="1"/>
</dbReference>
<gene>
    <name evidence="2" type="ORF">CRG98_013665</name>
</gene>
<proteinExistence type="predicted"/>
<dbReference type="InterPro" id="IPR036397">
    <property type="entry name" value="RNaseH_sf"/>
</dbReference>
<keyword evidence="3" id="KW-1185">Reference proteome</keyword>
<organism evidence="2 3">
    <name type="scientific">Punica granatum</name>
    <name type="common">Pomegranate</name>
    <dbReference type="NCBI Taxonomy" id="22663"/>
    <lineage>
        <taxon>Eukaryota</taxon>
        <taxon>Viridiplantae</taxon>
        <taxon>Streptophyta</taxon>
        <taxon>Embryophyta</taxon>
        <taxon>Tracheophyta</taxon>
        <taxon>Spermatophyta</taxon>
        <taxon>Magnoliopsida</taxon>
        <taxon>eudicotyledons</taxon>
        <taxon>Gunneridae</taxon>
        <taxon>Pentapetalae</taxon>
        <taxon>rosids</taxon>
        <taxon>malvids</taxon>
        <taxon>Myrtales</taxon>
        <taxon>Lythraceae</taxon>
        <taxon>Punica</taxon>
    </lineage>
</organism>
<dbReference type="InterPro" id="IPR012337">
    <property type="entry name" value="RNaseH-like_sf"/>
</dbReference>
<evidence type="ECO:0000313" key="2">
    <source>
        <dbReference type="EMBL" id="PKI65945.1"/>
    </source>
</evidence>
<dbReference type="PROSITE" id="PS50879">
    <property type="entry name" value="RNASE_H_1"/>
    <property type="match status" value="1"/>
</dbReference>
<dbReference type="AlphaFoldDB" id="A0A2I0KBP5"/>
<dbReference type="InterPro" id="IPR002156">
    <property type="entry name" value="RNaseH_domain"/>
</dbReference>
<name>A0A2I0KBP5_PUNGR</name>
<dbReference type="Proteomes" id="UP000233551">
    <property type="component" value="Unassembled WGS sequence"/>
</dbReference>
<protein>
    <recommendedName>
        <fullName evidence="1">RNase H type-1 domain-containing protein</fullName>
    </recommendedName>
</protein>
<dbReference type="InterPro" id="IPR053151">
    <property type="entry name" value="RNase_H-like"/>
</dbReference>
<dbReference type="PANTHER" id="PTHR47723">
    <property type="entry name" value="OS05G0353850 PROTEIN"/>
    <property type="match status" value="1"/>
</dbReference>
<dbReference type="GO" id="GO:0004523">
    <property type="term" value="F:RNA-DNA hybrid ribonuclease activity"/>
    <property type="evidence" value="ECO:0007669"/>
    <property type="project" value="InterPro"/>
</dbReference>
<dbReference type="CDD" id="cd06222">
    <property type="entry name" value="RNase_H_like"/>
    <property type="match status" value="1"/>
</dbReference>
<dbReference type="SUPFAM" id="SSF53098">
    <property type="entry name" value="Ribonuclease H-like"/>
    <property type="match status" value="1"/>
</dbReference>
<sequence length="335" mass="37622">MYRFAVSSAASDFLWGHSPKCRKIHLIGWDVITRPKLYGGLGLRNVADFNTALLGKISWGVLTKESELWVQCTASFFLLEDLIRYFGGDPHYGIFLVASAYDLVVGRPQGSPVPLWKYLWSREGPERICMFLWVAANEHLLTNVQRVRRNLAAHPYVADAIFLSPPLSMCFVIAHPLVQYGQDWCNQLLRLISSHGLSMIVKQWRYIHWTKPDEGWFKLNTDGASKGNPGLVGAGGLICDSNGNWMGGFMLNIGIASSMAAELWGARDGLELAWDMDYPRLILEIDSASVRDSMVGQEAGAPPLRPLLSDIRGLLARDWEITFRHTYSEWNCCAD</sequence>
<dbReference type="InterPro" id="IPR044730">
    <property type="entry name" value="RNase_H-like_dom_plant"/>
</dbReference>
<reference evidence="2 3" key="1">
    <citation type="submission" date="2017-11" db="EMBL/GenBank/DDBJ databases">
        <title>De-novo sequencing of pomegranate (Punica granatum L.) genome.</title>
        <authorList>
            <person name="Akparov Z."/>
            <person name="Amiraslanov A."/>
            <person name="Hajiyeva S."/>
            <person name="Abbasov M."/>
            <person name="Kaur K."/>
            <person name="Hamwieh A."/>
            <person name="Solovyev V."/>
            <person name="Salamov A."/>
            <person name="Braich B."/>
            <person name="Kosarev P."/>
            <person name="Mahmoud A."/>
            <person name="Hajiyev E."/>
            <person name="Babayeva S."/>
            <person name="Izzatullayeva V."/>
            <person name="Mammadov A."/>
            <person name="Mammadov A."/>
            <person name="Sharifova S."/>
            <person name="Ojaghi J."/>
            <person name="Eynullazada K."/>
            <person name="Bayramov B."/>
            <person name="Abdulazimova A."/>
            <person name="Shahmuradov I."/>
        </authorList>
    </citation>
    <scope>NUCLEOTIDE SEQUENCE [LARGE SCALE GENOMIC DNA]</scope>
    <source>
        <strain evidence="3">cv. AG2017</strain>
        <tissue evidence="2">Leaf</tissue>
    </source>
</reference>
<comment type="caution">
    <text evidence="2">The sequence shown here is derived from an EMBL/GenBank/DDBJ whole genome shotgun (WGS) entry which is preliminary data.</text>
</comment>
<dbReference type="Pfam" id="PF13456">
    <property type="entry name" value="RVT_3"/>
    <property type="match status" value="1"/>
</dbReference>
<dbReference type="GO" id="GO:0003676">
    <property type="term" value="F:nucleic acid binding"/>
    <property type="evidence" value="ECO:0007669"/>
    <property type="project" value="InterPro"/>
</dbReference>
<dbReference type="EMBL" id="PGOL01000700">
    <property type="protein sequence ID" value="PKI65945.1"/>
    <property type="molecule type" value="Genomic_DNA"/>
</dbReference>